<dbReference type="Pfam" id="PF08531">
    <property type="entry name" value="Bac_rhamnosid_N"/>
    <property type="match status" value="1"/>
</dbReference>
<evidence type="ECO:0000256" key="1">
    <source>
        <dbReference type="ARBA" id="ARBA00001445"/>
    </source>
</evidence>
<feature type="domain" description="Alpha-L-rhamnosidase six-hairpin glycosidase" evidence="5">
    <location>
        <begin position="161"/>
        <end position="462"/>
    </location>
</feature>
<dbReference type="InterPro" id="IPR016007">
    <property type="entry name" value="Alpha_rhamnosid"/>
</dbReference>
<dbReference type="Gene3D" id="2.60.120.260">
    <property type="entry name" value="Galactose-binding domain-like"/>
    <property type="match status" value="1"/>
</dbReference>
<dbReference type="AlphaFoldDB" id="A0A815IT10"/>
<dbReference type="EC" id="3.2.1.40" evidence="2"/>
<dbReference type="Gene3D" id="1.50.10.10">
    <property type="match status" value="1"/>
</dbReference>
<organism evidence="6 7">
    <name type="scientific">Rotaria sordida</name>
    <dbReference type="NCBI Taxonomy" id="392033"/>
    <lineage>
        <taxon>Eukaryota</taxon>
        <taxon>Metazoa</taxon>
        <taxon>Spiralia</taxon>
        <taxon>Gnathifera</taxon>
        <taxon>Rotifera</taxon>
        <taxon>Eurotatoria</taxon>
        <taxon>Bdelloidea</taxon>
        <taxon>Philodinida</taxon>
        <taxon>Philodinidae</taxon>
        <taxon>Rotaria</taxon>
    </lineage>
</organism>
<evidence type="ECO:0000259" key="3">
    <source>
        <dbReference type="Pfam" id="PF05592"/>
    </source>
</evidence>
<dbReference type="Pfam" id="PF17389">
    <property type="entry name" value="Bac_rhamnosid6H"/>
    <property type="match status" value="1"/>
</dbReference>
<dbReference type="InterPro" id="IPR008928">
    <property type="entry name" value="6-hairpin_glycosidase_sf"/>
</dbReference>
<dbReference type="Pfam" id="PF05592">
    <property type="entry name" value="Bac_rhamnosid"/>
    <property type="match status" value="1"/>
</dbReference>
<dbReference type="PANTHER" id="PTHR33307:SF6">
    <property type="entry name" value="ALPHA-RHAMNOSIDASE (EUROFUNG)-RELATED"/>
    <property type="match status" value="1"/>
</dbReference>
<dbReference type="GO" id="GO:0030596">
    <property type="term" value="F:alpha-L-rhamnosidase activity"/>
    <property type="evidence" value="ECO:0007669"/>
    <property type="project" value="UniProtKB-EC"/>
</dbReference>
<evidence type="ECO:0000256" key="2">
    <source>
        <dbReference type="ARBA" id="ARBA00012652"/>
    </source>
</evidence>
<dbReference type="OrthoDB" id="426354at2759"/>
<dbReference type="GO" id="GO:0005975">
    <property type="term" value="P:carbohydrate metabolic process"/>
    <property type="evidence" value="ECO:0007669"/>
    <property type="project" value="InterPro"/>
</dbReference>
<dbReference type="InterPro" id="IPR012341">
    <property type="entry name" value="6hp_glycosidase-like_sf"/>
</dbReference>
<dbReference type="Proteomes" id="UP000663882">
    <property type="component" value="Unassembled WGS sequence"/>
</dbReference>
<evidence type="ECO:0000313" key="6">
    <source>
        <dbReference type="EMBL" id="CAF1369826.1"/>
    </source>
</evidence>
<dbReference type="EMBL" id="CAJNOO010004132">
    <property type="protein sequence ID" value="CAF1369826.1"/>
    <property type="molecule type" value="Genomic_DNA"/>
</dbReference>
<comment type="catalytic activity">
    <reaction evidence="1">
        <text>Hydrolysis of terminal non-reducing alpha-L-rhamnose residues in alpha-L-rhamnosides.</text>
        <dbReference type="EC" id="3.2.1.40"/>
    </reaction>
</comment>
<evidence type="ECO:0000313" key="7">
    <source>
        <dbReference type="Proteomes" id="UP000663882"/>
    </source>
</evidence>
<dbReference type="Gene3D" id="2.60.420.10">
    <property type="entry name" value="Maltose phosphorylase, domain 3"/>
    <property type="match status" value="1"/>
</dbReference>
<dbReference type="PANTHER" id="PTHR33307">
    <property type="entry name" value="ALPHA-RHAMNOSIDASE (EUROFUNG)"/>
    <property type="match status" value="1"/>
</dbReference>
<sequence>MEVLSDQTWTGREGSIVHDSIYRGEMYDSRRDRLNWTQVGFNDSLSAWIMPESLPSPVDPTQNGTLVLQDMPPIRAGSDALHFETTISGEQQEYLHRKEIGEIRGASLANGGIIKPVHDITFDLGQNFAGWCRCKFNGPRGVSVFIRHAEILTQPLMSTNPQRDERLGWMGDAALSVDEALYNFDFIKMFLNFLNLIVDVQLSNGAVPNYVPGYYFPPDPNWGTALPTITWQLYRHYGDVRILETYYDHVRAYVEYIRSDYNSKGLGNLTYLFGDWVPPPPQPMTDQHLTSSFGFLHDVSLLINMSQVLGKTNDTQTYSTLYQHLAEEFHRTFYTSASNFYDDGLQAAQILALALPNVVPMNVRGAVFDHLVADISEKGTHVSTGIIATAQLYPLLSDNGYHDLALELISSVTYPSYGFMFMNPFENATTLWETWSTPYDGPNSVSRNHIMFGSVGAWFYSHLAGLHLSSDMITIRPRMASESKKYLMSKINCQLSTLHGLIHVSYTRDEHDTIIANSILLRVTIPPNTKARVVFEPLFVGARCAILLEGDQVIWSPDTDINTGKIFLVERDSATNLMTVYVGSGQYTFKASWY</sequence>
<evidence type="ECO:0000259" key="5">
    <source>
        <dbReference type="Pfam" id="PF17389"/>
    </source>
</evidence>
<dbReference type="SUPFAM" id="SSF48208">
    <property type="entry name" value="Six-hairpin glycosidases"/>
    <property type="match status" value="1"/>
</dbReference>
<comment type="caution">
    <text evidence="6">The sequence shown here is derived from an EMBL/GenBank/DDBJ whole genome shotgun (WGS) entry which is preliminary data.</text>
</comment>
<accession>A0A815IT10</accession>
<dbReference type="InterPro" id="IPR013737">
    <property type="entry name" value="Bac_rhamnosid_N"/>
</dbReference>
<feature type="domain" description="Alpha-L-rhamnosidase concanavalin-like" evidence="3">
    <location>
        <begin position="120"/>
        <end position="154"/>
    </location>
</feature>
<feature type="domain" description="Bacterial alpha-L-rhamnosidase N-terminal" evidence="4">
    <location>
        <begin position="3"/>
        <end position="75"/>
    </location>
</feature>
<reference evidence="6" key="1">
    <citation type="submission" date="2021-02" db="EMBL/GenBank/DDBJ databases">
        <authorList>
            <person name="Nowell W R."/>
        </authorList>
    </citation>
    <scope>NUCLEOTIDE SEQUENCE</scope>
</reference>
<evidence type="ECO:0000259" key="4">
    <source>
        <dbReference type="Pfam" id="PF08531"/>
    </source>
</evidence>
<dbReference type="InterPro" id="IPR035396">
    <property type="entry name" value="Bac_rhamnosid6H"/>
</dbReference>
<proteinExistence type="predicted"/>
<gene>
    <name evidence="6" type="ORF">RFH988_LOCUS33280</name>
</gene>
<name>A0A815IT10_9BILA</name>
<dbReference type="InterPro" id="IPR008902">
    <property type="entry name" value="Rhamnosid_concanavalin"/>
</dbReference>
<protein>
    <recommendedName>
        <fullName evidence="2">alpha-L-rhamnosidase</fullName>
        <ecNumber evidence="2">3.2.1.40</ecNumber>
    </recommendedName>
</protein>